<accession>A0A2N3PLD5</accession>
<dbReference type="OrthoDB" id="9775455at2"/>
<evidence type="ECO:0000259" key="1">
    <source>
        <dbReference type="Pfam" id="PF00263"/>
    </source>
</evidence>
<feature type="domain" description="Secretin N-terminal" evidence="2">
    <location>
        <begin position="104"/>
        <end position="182"/>
    </location>
</feature>
<evidence type="ECO:0000313" key="3">
    <source>
        <dbReference type="EMBL" id="PKT82612.1"/>
    </source>
</evidence>
<dbReference type="InterPro" id="IPR013358">
    <property type="entry name" value="Pilus_biogenesis_MshL"/>
</dbReference>
<evidence type="ECO:0000313" key="4">
    <source>
        <dbReference type="Proteomes" id="UP000233350"/>
    </source>
</evidence>
<sequence>MKRFLVIFLCVFGGELLACKNRVFNLSVQEYAVSVQEILSEFSGVCHFSVVWNEAEVESRLNQKLSMVNIKDKDLNFILELLFSAANLHYDFSGDVLLLSVQKTKTFKINYLSTNRQGISNTAVSINNEESQSVTENVQDKVSQSGIVIKSEDGFNFWEHINTEILALLGESENNGRVIINKGAGLISVKGDKKSLQKVESYIEALHKRLQKQVLIDVQILSVRHNNVKTMGINWDSLYNLQNLMIPPFSESATLGGNGEIGSTSGISITGGSKGSSVQYGLNIFSAGLSLNRIVEFLKGYGEVQSISNPKVLTLNNQPAMISVGDILRYKKSNIYQNTNAQTTLTNTNNEYPSIFAGVLLDITPLVFEDSIMLKVNPSITKTKDMQTKIAASAFDAPPNLTTNQLSSIVKVKNNQKVILGGLIAQNTAKESNKIPLLGDIPLIKPLFSYTHDSISTEEIVFIITPRIIEEEELSLAKLGYTLIGDE</sequence>
<dbReference type="EMBL" id="MBPK01000002">
    <property type="protein sequence ID" value="PKT82612.1"/>
    <property type="molecule type" value="Genomic_DNA"/>
</dbReference>
<dbReference type="GO" id="GO:0015627">
    <property type="term" value="C:type II protein secretion system complex"/>
    <property type="evidence" value="ECO:0007669"/>
    <property type="project" value="TreeGrafter"/>
</dbReference>
<dbReference type="Pfam" id="PF00263">
    <property type="entry name" value="Secretin"/>
    <property type="match status" value="1"/>
</dbReference>
<dbReference type="STRING" id="556267.HWAG_00581"/>
<dbReference type="PANTHER" id="PTHR30332">
    <property type="entry name" value="PROBABLE GENERAL SECRETION PATHWAY PROTEIN D"/>
    <property type="match status" value="1"/>
</dbReference>
<dbReference type="GO" id="GO:0009306">
    <property type="term" value="P:protein secretion"/>
    <property type="evidence" value="ECO:0007669"/>
    <property type="project" value="InterPro"/>
</dbReference>
<dbReference type="PANTHER" id="PTHR30332:SF17">
    <property type="entry name" value="TYPE IV PILIATION SYSTEM PROTEIN DR_0774-RELATED"/>
    <property type="match status" value="1"/>
</dbReference>
<comment type="caution">
    <text evidence="3">The sequence shown here is derived from an EMBL/GenBank/DDBJ whole genome shotgun (WGS) entry which is preliminary data.</text>
</comment>
<dbReference type="InterPro" id="IPR004846">
    <property type="entry name" value="T2SS/T3SS_dom"/>
</dbReference>
<feature type="domain" description="Type II/III secretion system secretin-like" evidence="1">
    <location>
        <begin position="298"/>
        <end position="470"/>
    </location>
</feature>
<dbReference type="InterPro" id="IPR001775">
    <property type="entry name" value="GspD/PilQ"/>
</dbReference>
<dbReference type="NCBIfam" id="TIGR02519">
    <property type="entry name" value="pilus_MshL"/>
    <property type="match status" value="1"/>
</dbReference>
<dbReference type="InterPro" id="IPR050810">
    <property type="entry name" value="Bact_Secretion_Sys_Channel"/>
</dbReference>
<dbReference type="RefSeq" id="WP_006802274.1">
    <property type="nucleotide sequence ID" value="NZ_CABKOI010000021.1"/>
</dbReference>
<gene>
    <name evidence="3" type="ORF">BCM31_07745</name>
</gene>
<dbReference type="Pfam" id="PF07655">
    <property type="entry name" value="Secretin_N_2"/>
    <property type="match status" value="1"/>
</dbReference>
<protein>
    <submittedName>
        <fullName evidence="3">Pilus (MSHA type) biogenesis protein MshL</fullName>
    </submittedName>
</protein>
<dbReference type="GeneID" id="97289082"/>
<evidence type="ECO:0000259" key="2">
    <source>
        <dbReference type="Pfam" id="PF07655"/>
    </source>
</evidence>
<dbReference type="Proteomes" id="UP000233350">
    <property type="component" value="Unassembled WGS sequence"/>
</dbReference>
<name>A0A2N3PLD5_9HELI</name>
<dbReference type="PRINTS" id="PR00811">
    <property type="entry name" value="BCTERIALGSPD"/>
</dbReference>
<proteinExistence type="predicted"/>
<dbReference type="GO" id="GO:0009297">
    <property type="term" value="P:pilus assembly"/>
    <property type="evidence" value="ECO:0007669"/>
    <property type="project" value="InterPro"/>
</dbReference>
<dbReference type="InterPro" id="IPR011514">
    <property type="entry name" value="Secretin_N_2"/>
</dbReference>
<keyword evidence="4" id="KW-1185">Reference proteome</keyword>
<organism evidence="3 4">
    <name type="scientific">Helicobacter winghamensis</name>
    <dbReference type="NCBI Taxonomy" id="157268"/>
    <lineage>
        <taxon>Bacteria</taxon>
        <taxon>Pseudomonadati</taxon>
        <taxon>Campylobacterota</taxon>
        <taxon>Epsilonproteobacteria</taxon>
        <taxon>Campylobacterales</taxon>
        <taxon>Helicobacteraceae</taxon>
        <taxon>Helicobacter</taxon>
    </lineage>
</organism>
<reference evidence="3 4" key="1">
    <citation type="submission" date="2016-07" db="EMBL/GenBank/DDBJ databases">
        <title>Detection of Helicobacter winghamensis from caecal content of red fox (Vulpes vulpes).</title>
        <authorList>
            <person name="Zanoni R.G."/>
            <person name="Florio D."/>
            <person name="Caffara M."/>
            <person name="Renzi M."/>
            <person name="Parisi A."/>
            <person name="Pasquali F."/>
            <person name="Manfreda G."/>
        </authorList>
    </citation>
    <scope>NUCLEOTIDE SEQUENCE [LARGE SCALE GENOMIC DNA]</scope>
    <source>
        <strain evidence="3 4">295_13</strain>
    </source>
</reference>
<dbReference type="AlphaFoldDB" id="A0A2N3PLD5"/>
<dbReference type="GO" id="GO:0019867">
    <property type="term" value="C:outer membrane"/>
    <property type="evidence" value="ECO:0007669"/>
    <property type="project" value="InterPro"/>
</dbReference>